<evidence type="ECO:0000256" key="3">
    <source>
        <dbReference type="ARBA" id="ARBA00022692"/>
    </source>
</evidence>
<dbReference type="NCBIfam" id="TIGR00360">
    <property type="entry name" value="ComEC_N-term"/>
    <property type="match status" value="1"/>
</dbReference>
<comment type="subcellular location">
    <subcellularLocation>
        <location evidence="1">Cell membrane</location>
        <topology evidence="1">Multi-pass membrane protein</topology>
    </subcellularLocation>
</comment>
<feature type="transmembrane region" description="Helical" evidence="6">
    <location>
        <begin position="380"/>
        <end position="405"/>
    </location>
</feature>
<feature type="transmembrane region" description="Helical" evidence="6">
    <location>
        <begin position="281"/>
        <end position="300"/>
    </location>
</feature>
<dbReference type="AlphaFoldDB" id="A0A2H0NAK0"/>
<feature type="transmembrane region" description="Helical" evidence="6">
    <location>
        <begin position="211"/>
        <end position="234"/>
    </location>
</feature>
<feature type="transmembrane region" description="Helical" evidence="6">
    <location>
        <begin position="350"/>
        <end position="374"/>
    </location>
</feature>
<dbReference type="InterPro" id="IPR052159">
    <property type="entry name" value="Competence_DNA_uptake"/>
</dbReference>
<comment type="caution">
    <text evidence="8">The sequence shown here is derived from an EMBL/GenBank/DDBJ whole genome shotgun (WGS) entry which is preliminary data.</text>
</comment>
<evidence type="ECO:0000259" key="7">
    <source>
        <dbReference type="Pfam" id="PF03772"/>
    </source>
</evidence>
<name>A0A2H0NAK0_9BACT</name>
<protein>
    <recommendedName>
        <fullName evidence="7">ComEC/Rec2-related protein domain-containing protein</fullName>
    </recommendedName>
</protein>
<feature type="transmembrane region" description="Helical" evidence="6">
    <location>
        <begin position="306"/>
        <end position="329"/>
    </location>
</feature>
<feature type="transmembrane region" description="Helical" evidence="6">
    <location>
        <begin position="240"/>
        <end position="260"/>
    </location>
</feature>
<gene>
    <name evidence="8" type="ORF">COV57_00735</name>
</gene>
<evidence type="ECO:0000256" key="2">
    <source>
        <dbReference type="ARBA" id="ARBA00022475"/>
    </source>
</evidence>
<proteinExistence type="predicted"/>
<keyword evidence="2" id="KW-1003">Cell membrane</keyword>
<dbReference type="EMBL" id="PCWO01000010">
    <property type="protein sequence ID" value="PIR05126.1"/>
    <property type="molecule type" value="Genomic_DNA"/>
</dbReference>
<evidence type="ECO:0000256" key="1">
    <source>
        <dbReference type="ARBA" id="ARBA00004651"/>
    </source>
</evidence>
<accession>A0A2H0NAK0</accession>
<organism evidence="8 9">
    <name type="scientific">Candidatus Liptonbacteria bacterium CG11_big_fil_rev_8_21_14_0_20_35_14</name>
    <dbReference type="NCBI Taxonomy" id="1974634"/>
    <lineage>
        <taxon>Bacteria</taxon>
        <taxon>Candidatus Liptoniibacteriota</taxon>
    </lineage>
</organism>
<evidence type="ECO:0000256" key="4">
    <source>
        <dbReference type="ARBA" id="ARBA00022989"/>
    </source>
</evidence>
<feature type="transmembrane region" description="Helical" evidence="6">
    <location>
        <begin position="6"/>
        <end position="24"/>
    </location>
</feature>
<keyword evidence="5 6" id="KW-0472">Membrane</keyword>
<evidence type="ECO:0000313" key="8">
    <source>
        <dbReference type="EMBL" id="PIR05126.1"/>
    </source>
</evidence>
<sequence>MSLYDKAFWIALAFIIGSSVAIFYQNYIVVLLVFITFELFLIALSFEEKRLLYISLFLLIFGPAYFYGSLWVNNTSFIDNQIIEENLEVTSFPEERQSYVYFKGKNEKGLFHIYTEFEKNIDYRDKILVSGTLSVQNDYLSLWKPKINIIEKSNKSLNQYLFNIRNSFVSYYESLFLEREAALISGLTFGDRRGFSTDFKEKMSKSGTTHIVALSGYNITILASVLGLIFMYFFSRKLAFILTVIGIILFTIMVGAEASIVRASIMGIIALLSIQVGREYALRNAIILSALVMILINPLVIKDIGFQFSFMALIGIVYIMPILSDLTSFDIKDSFMNWKGNLLTTFSAQIMVLPLILFHFGIFSWLSIVANIFILEAVPIAMFFGFLIAGFSLLGQASYLISLILSVPTKIILDYQIFIIDLFSKFNFATIEYNISIGGVIIFYILIIGFILLIKRSLEVFL</sequence>
<feature type="transmembrane region" description="Helical" evidence="6">
    <location>
        <begin position="52"/>
        <end position="72"/>
    </location>
</feature>
<dbReference type="PANTHER" id="PTHR30619:SF1">
    <property type="entry name" value="RECOMBINATION PROTEIN 2"/>
    <property type="match status" value="1"/>
</dbReference>
<keyword evidence="3 6" id="KW-0812">Transmembrane</keyword>
<dbReference type="Pfam" id="PF03772">
    <property type="entry name" value="Competence"/>
    <property type="match status" value="1"/>
</dbReference>
<dbReference type="InterPro" id="IPR004477">
    <property type="entry name" value="ComEC_N"/>
</dbReference>
<feature type="domain" description="ComEC/Rec2-related protein" evidence="7">
    <location>
        <begin position="187"/>
        <end position="455"/>
    </location>
</feature>
<reference evidence="8 9" key="1">
    <citation type="submission" date="2017-09" db="EMBL/GenBank/DDBJ databases">
        <title>Depth-based differentiation of microbial function through sediment-hosted aquifers and enrichment of novel symbionts in the deep terrestrial subsurface.</title>
        <authorList>
            <person name="Probst A.J."/>
            <person name="Ladd B."/>
            <person name="Jarett J.K."/>
            <person name="Geller-Mcgrath D.E."/>
            <person name="Sieber C.M."/>
            <person name="Emerson J.B."/>
            <person name="Anantharaman K."/>
            <person name="Thomas B.C."/>
            <person name="Malmstrom R."/>
            <person name="Stieglmeier M."/>
            <person name="Klingl A."/>
            <person name="Woyke T."/>
            <person name="Ryan C.M."/>
            <person name="Banfield J.F."/>
        </authorList>
    </citation>
    <scope>NUCLEOTIDE SEQUENCE [LARGE SCALE GENOMIC DNA]</scope>
    <source>
        <strain evidence="8">CG11_big_fil_rev_8_21_14_0_20_35_14</strain>
    </source>
</reference>
<dbReference type="PANTHER" id="PTHR30619">
    <property type="entry name" value="DNA INTERNALIZATION/COMPETENCE PROTEIN COMEC/REC2"/>
    <property type="match status" value="1"/>
</dbReference>
<feature type="transmembrane region" description="Helical" evidence="6">
    <location>
        <begin position="435"/>
        <end position="454"/>
    </location>
</feature>
<dbReference type="Proteomes" id="UP000229893">
    <property type="component" value="Unassembled WGS sequence"/>
</dbReference>
<evidence type="ECO:0000313" key="9">
    <source>
        <dbReference type="Proteomes" id="UP000229893"/>
    </source>
</evidence>
<dbReference type="GO" id="GO:0005886">
    <property type="term" value="C:plasma membrane"/>
    <property type="evidence" value="ECO:0007669"/>
    <property type="project" value="UniProtKB-SubCell"/>
</dbReference>
<evidence type="ECO:0000256" key="5">
    <source>
        <dbReference type="ARBA" id="ARBA00023136"/>
    </source>
</evidence>
<evidence type="ECO:0000256" key="6">
    <source>
        <dbReference type="SAM" id="Phobius"/>
    </source>
</evidence>
<keyword evidence="4 6" id="KW-1133">Transmembrane helix</keyword>